<evidence type="ECO:0000313" key="3">
    <source>
        <dbReference type="EMBL" id="MCW0484690.1"/>
    </source>
</evidence>
<keyword evidence="4" id="KW-1185">Reference proteome</keyword>
<dbReference type="NCBIfam" id="NF001813">
    <property type="entry name" value="PRK00549.1"/>
    <property type="match status" value="1"/>
</dbReference>
<dbReference type="Gene3D" id="3.90.950.20">
    <property type="entry name" value="CinA-like"/>
    <property type="match status" value="1"/>
</dbReference>
<dbReference type="PANTHER" id="PTHR13939">
    <property type="entry name" value="NICOTINAMIDE-NUCLEOTIDE AMIDOHYDROLASE PNCC"/>
    <property type="match status" value="1"/>
</dbReference>
<dbReference type="Gene3D" id="3.40.980.10">
    <property type="entry name" value="MoaB/Mog-like domain"/>
    <property type="match status" value="1"/>
</dbReference>
<reference evidence="3" key="1">
    <citation type="submission" date="2022-10" db="EMBL/GenBank/DDBJ databases">
        <title>Gaoshiqiia sediminis gen. nov., sp. nov., isolated from coastal sediment.</title>
        <authorList>
            <person name="Yu W.X."/>
            <person name="Mu D.S."/>
            <person name="Du J.Z."/>
            <person name="Liang Y.Q."/>
        </authorList>
    </citation>
    <scope>NUCLEOTIDE SEQUENCE</scope>
    <source>
        <strain evidence="3">A06</strain>
    </source>
</reference>
<dbReference type="AlphaFoldDB" id="A0AA41YDH6"/>
<dbReference type="InterPro" id="IPR050101">
    <property type="entry name" value="CinA"/>
</dbReference>
<dbReference type="SUPFAM" id="SSF53218">
    <property type="entry name" value="Molybdenum cofactor biosynthesis proteins"/>
    <property type="match status" value="1"/>
</dbReference>
<dbReference type="PANTHER" id="PTHR13939:SF0">
    <property type="entry name" value="NMN AMIDOHYDROLASE-LIKE PROTEIN YFAY"/>
    <property type="match status" value="1"/>
</dbReference>
<dbReference type="Proteomes" id="UP001163821">
    <property type="component" value="Unassembled WGS sequence"/>
</dbReference>
<proteinExistence type="inferred from homology"/>
<dbReference type="InterPro" id="IPR036425">
    <property type="entry name" value="MoaB/Mog-like_dom_sf"/>
</dbReference>
<comment type="caution">
    <text evidence="3">The sequence shown here is derived from an EMBL/GenBank/DDBJ whole genome shotgun (WGS) entry which is preliminary data.</text>
</comment>
<dbReference type="PIRSF" id="PIRSF006728">
    <property type="entry name" value="CinA"/>
    <property type="match status" value="1"/>
</dbReference>
<dbReference type="InterPro" id="IPR008135">
    <property type="entry name" value="Competence-induced_CinA"/>
</dbReference>
<organism evidence="3 4">
    <name type="scientific">Gaoshiqia sediminis</name>
    <dbReference type="NCBI Taxonomy" id="2986998"/>
    <lineage>
        <taxon>Bacteria</taxon>
        <taxon>Pseudomonadati</taxon>
        <taxon>Bacteroidota</taxon>
        <taxon>Bacteroidia</taxon>
        <taxon>Marinilabiliales</taxon>
        <taxon>Prolixibacteraceae</taxon>
        <taxon>Gaoshiqia</taxon>
    </lineage>
</organism>
<feature type="domain" description="MoaB/Mog" evidence="2">
    <location>
        <begin position="4"/>
        <end position="171"/>
    </location>
</feature>
<dbReference type="InterPro" id="IPR008136">
    <property type="entry name" value="CinA_C"/>
</dbReference>
<dbReference type="NCBIfam" id="TIGR00200">
    <property type="entry name" value="cinA_nterm"/>
    <property type="match status" value="1"/>
</dbReference>
<dbReference type="EMBL" id="JAPAAF010000046">
    <property type="protein sequence ID" value="MCW0484690.1"/>
    <property type="molecule type" value="Genomic_DNA"/>
</dbReference>
<dbReference type="SUPFAM" id="SSF142433">
    <property type="entry name" value="CinA-like"/>
    <property type="match status" value="1"/>
</dbReference>
<dbReference type="NCBIfam" id="TIGR00199">
    <property type="entry name" value="PncC_domain"/>
    <property type="match status" value="1"/>
</dbReference>
<name>A0AA41YDH6_9BACT</name>
<evidence type="ECO:0000259" key="2">
    <source>
        <dbReference type="SMART" id="SM00852"/>
    </source>
</evidence>
<dbReference type="Pfam" id="PF02464">
    <property type="entry name" value="CinA"/>
    <property type="match status" value="1"/>
</dbReference>
<dbReference type="RefSeq" id="WP_282593281.1">
    <property type="nucleotide sequence ID" value="NZ_JAPAAF010000046.1"/>
</dbReference>
<dbReference type="Pfam" id="PF00994">
    <property type="entry name" value="MoCF_biosynth"/>
    <property type="match status" value="1"/>
</dbReference>
<sequence>MKAEIITIGDEILIGQVVDTNSAWMGEQLNLYGIEVYQITSVHDNHDHILQAFADAEKRVDLVLITGGLGPTKDDITKKALCDFFDCGMVVNEQVLQHVTDMLSRRNVAINQLNKDQALVPEKCTVLHNAYGTAPGMWFERGGTIFVSMPGVPFEMKGLMNDQVLPRLRDTGKAKSIYHQTVLVYGIPESMLAEKIEAWELALPPFIKLAYLPNQLMIRLRLSAYGSDPELLRKEVNRQIETLRTIIPNHIFGYNGDTMAGVTGKLLVQAGAMVAVAESCTGGAISQLFTENPGSSVYFKGAVVAYSNETKTALLGVNTKTLQAHGAVSREVALEMAEGVKKALNTEYAIATTGIAGPDGGTEEKPVGTVCIAVSGQHQVWVERYTFAHNRERNILRSSQTAINMLRQLILTENTETI</sequence>
<dbReference type="HAMAP" id="MF_00226_B">
    <property type="entry name" value="CinA_B"/>
    <property type="match status" value="1"/>
</dbReference>
<dbReference type="InterPro" id="IPR001453">
    <property type="entry name" value="MoaB/Mog_dom"/>
</dbReference>
<comment type="similarity">
    <text evidence="1">Belongs to the CinA family.</text>
</comment>
<evidence type="ECO:0000313" key="4">
    <source>
        <dbReference type="Proteomes" id="UP001163821"/>
    </source>
</evidence>
<protein>
    <recommendedName>
        <fullName evidence="1">CinA-like protein</fullName>
    </recommendedName>
</protein>
<dbReference type="SMART" id="SM00852">
    <property type="entry name" value="MoCF_biosynth"/>
    <property type="match status" value="1"/>
</dbReference>
<dbReference type="CDD" id="cd00885">
    <property type="entry name" value="cinA"/>
    <property type="match status" value="1"/>
</dbReference>
<gene>
    <name evidence="3" type="ORF">N2K84_18290</name>
</gene>
<dbReference type="InterPro" id="IPR041424">
    <property type="entry name" value="CinA_KH"/>
</dbReference>
<dbReference type="InterPro" id="IPR036653">
    <property type="entry name" value="CinA-like_C"/>
</dbReference>
<evidence type="ECO:0000256" key="1">
    <source>
        <dbReference type="HAMAP-Rule" id="MF_00226"/>
    </source>
</evidence>
<dbReference type="NCBIfam" id="TIGR00177">
    <property type="entry name" value="molyb_syn"/>
    <property type="match status" value="1"/>
</dbReference>
<accession>A0AA41YDH6</accession>
<dbReference type="Pfam" id="PF18146">
    <property type="entry name" value="CinA_KH"/>
    <property type="match status" value="1"/>
</dbReference>